<keyword evidence="1" id="KW-0812">Transmembrane</keyword>
<reference evidence="2" key="1">
    <citation type="journal article" date="2015" name="Nature">
        <title>Complex archaea that bridge the gap between prokaryotes and eukaryotes.</title>
        <authorList>
            <person name="Spang A."/>
            <person name="Saw J.H."/>
            <person name="Jorgensen S.L."/>
            <person name="Zaremba-Niedzwiedzka K."/>
            <person name="Martijn J."/>
            <person name="Lind A.E."/>
            <person name="van Eijk R."/>
            <person name="Schleper C."/>
            <person name="Guy L."/>
            <person name="Ettema T.J."/>
        </authorList>
    </citation>
    <scope>NUCLEOTIDE SEQUENCE</scope>
</reference>
<sequence length="86" mass="10325">MPKDKLNFTRTGLFRWFRCRYVAVANVIIFVGLAIWRGIPFRSWSKLWADFQAERVARDRKIVWQLIMAGKVRRDKEGHWAKEDKS</sequence>
<name>A0A0F9KQT7_9ZZZZ</name>
<comment type="caution">
    <text evidence="2">The sequence shown here is derived from an EMBL/GenBank/DDBJ whole genome shotgun (WGS) entry which is preliminary data.</text>
</comment>
<keyword evidence="1" id="KW-1133">Transmembrane helix</keyword>
<dbReference type="EMBL" id="LAZR01007602">
    <property type="protein sequence ID" value="KKM84203.1"/>
    <property type="molecule type" value="Genomic_DNA"/>
</dbReference>
<evidence type="ECO:0000256" key="1">
    <source>
        <dbReference type="SAM" id="Phobius"/>
    </source>
</evidence>
<evidence type="ECO:0000313" key="2">
    <source>
        <dbReference type="EMBL" id="KKM84203.1"/>
    </source>
</evidence>
<dbReference type="AlphaFoldDB" id="A0A0F9KQT7"/>
<accession>A0A0F9KQT7</accession>
<keyword evidence="1" id="KW-0472">Membrane</keyword>
<organism evidence="2">
    <name type="scientific">marine sediment metagenome</name>
    <dbReference type="NCBI Taxonomy" id="412755"/>
    <lineage>
        <taxon>unclassified sequences</taxon>
        <taxon>metagenomes</taxon>
        <taxon>ecological metagenomes</taxon>
    </lineage>
</organism>
<feature type="transmembrane region" description="Helical" evidence="1">
    <location>
        <begin position="21"/>
        <end position="39"/>
    </location>
</feature>
<protein>
    <submittedName>
        <fullName evidence="2">Uncharacterized protein</fullName>
    </submittedName>
</protein>
<gene>
    <name evidence="2" type="ORF">LCGC14_1301700</name>
</gene>
<proteinExistence type="predicted"/>